<dbReference type="Gene3D" id="3.90.470.20">
    <property type="entry name" value="4'-phosphopantetheinyl transferase domain"/>
    <property type="match status" value="1"/>
</dbReference>
<name>A0A9D1QEG5_9BACT</name>
<dbReference type="Pfam" id="PF01648">
    <property type="entry name" value="ACPS"/>
    <property type="match status" value="1"/>
</dbReference>
<dbReference type="Proteomes" id="UP000823926">
    <property type="component" value="Unassembled WGS sequence"/>
</dbReference>
<dbReference type="AlphaFoldDB" id="A0A9D1QEG5"/>
<feature type="domain" description="4'-phosphopantetheinyl transferase" evidence="2">
    <location>
        <begin position="111"/>
        <end position="194"/>
    </location>
</feature>
<dbReference type="GO" id="GO:0008897">
    <property type="term" value="F:holo-[acyl-carrier-protein] synthase activity"/>
    <property type="evidence" value="ECO:0007669"/>
    <property type="project" value="InterPro"/>
</dbReference>
<reference evidence="3" key="2">
    <citation type="submission" date="2021-04" db="EMBL/GenBank/DDBJ databases">
        <authorList>
            <person name="Gilroy R."/>
        </authorList>
    </citation>
    <scope>NUCLEOTIDE SEQUENCE</scope>
    <source>
        <strain evidence="3">ChiBcec15-1070</strain>
    </source>
</reference>
<dbReference type="InterPro" id="IPR037143">
    <property type="entry name" value="4-PPantetheinyl_Trfase_dom_sf"/>
</dbReference>
<protein>
    <submittedName>
        <fullName evidence="3">4'-phosphopantetheinyl transferase superfamily protein</fullName>
    </submittedName>
</protein>
<reference evidence="3" key="1">
    <citation type="journal article" date="2021" name="PeerJ">
        <title>Extensive microbial diversity within the chicken gut microbiome revealed by metagenomics and culture.</title>
        <authorList>
            <person name="Gilroy R."/>
            <person name="Ravi A."/>
            <person name="Getino M."/>
            <person name="Pursley I."/>
            <person name="Horton D.L."/>
            <person name="Alikhan N.F."/>
            <person name="Baker D."/>
            <person name="Gharbi K."/>
            <person name="Hall N."/>
            <person name="Watson M."/>
            <person name="Adriaenssens E.M."/>
            <person name="Foster-Nyarko E."/>
            <person name="Jarju S."/>
            <person name="Secka A."/>
            <person name="Antonio M."/>
            <person name="Oren A."/>
            <person name="Chaudhuri R.R."/>
            <person name="La Ragione R."/>
            <person name="Hildebrand F."/>
            <person name="Pallen M.J."/>
        </authorList>
    </citation>
    <scope>NUCLEOTIDE SEQUENCE</scope>
    <source>
        <strain evidence="3">ChiBcec15-1070</strain>
    </source>
</reference>
<evidence type="ECO:0000259" key="2">
    <source>
        <dbReference type="Pfam" id="PF01648"/>
    </source>
</evidence>
<dbReference type="EMBL" id="DXHL01000033">
    <property type="protein sequence ID" value="HIW11286.1"/>
    <property type="molecule type" value="Genomic_DNA"/>
</dbReference>
<dbReference type="InterPro" id="IPR008278">
    <property type="entry name" value="4-PPantetheinyl_Trfase_dom"/>
</dbReference>
<evidence type="ECO:0000256" key="1">
    <source>
        <dbReference type="ARBA" id="ARBA00022679"/>
    </source>
</evidence>
<dbReference type="GO" id="GO:0000287">
    <property type="term" value="F:magnesium ion binding"/>
    <property type="evidence" value="ECO:0007669"/>
    <property type="project" value="InterPro"/>
</dbReference>
<organism evidence="3 4">
    <name type="scientific">Candidatus Rikenella faecigallinarum</name>
    <dbReference type="NCBI Taxonomy" id="2838745"/>
    <lineage>
        <taxon>Bacteria</taxon>
        <taxon>Pseudomonadati</taxon>
        <taxon>Bacteroidota</taxon>
        <taxon>Bacteroidia</taxon>
        <taxon>Bacteroidales</taxon>
        <taxon>Rikenellaceae</taxon>
        <taxon>Rikenella</taxon>
    </lineage>
</organism>
<comment type="caution">
    <text evidence="3">The sequence shown here is derived from an EMBL/GenBank/DDBJ whole genome shotgun (WGS) entry which is preliminary data.</text>
</comment>
<sequence>MATAAKHSACYGEVGGGSLYLLSLEGLSEAELLARAALGAEDAAHYAAFPPEAEQRRLEWLGARVLVREVLGGEVGYDPDGRPRLVGGTVPCHISISHTRGWVALLTADTPCGIDIELSDRSAERVARRIAAPDELTLAAELFPENPALLVWCAKEAAYKAIGRPGLDFLHEIQLQKKSARGLLITIQPNVIRLQFTLAKNLICVGGSVKRSK</sequence>
<evidence type="ECO:0000313" key="3">
    <source>
        <dbReference type="EMBL" id="HIW11286.1"/>
    </source>
</evidence>
<evidence type="ECO:0000313" key="4">
    <source>
        <dbReference type="Proteomes" id="UP000823926"/>
    </source>
</evidence>
<dbReference type="SUPFAM" id="SSF56214">
    <property type="entry name" value="4'-phosphopantetheinyl transferase"/>
    <property type="match status" value="2"/>
</dbReference>
<accession>A0A9D1QEG5</accession>
<keyword evidence="1 3" id="KW-0808">Transferase</keyword>
<proteinExistence type="predicted"/>
<gene>
    <name evidence="3" type="ORF">H9888_07305</name>
</gene>